<dbReference type="AlphaFoldDB" id="A0A8J5MJA5"/>
<feature type="signal peptide" evidence="4">
    <location>
        <begin position="1"/>
        <end position="25"/>
    </location>
</feature>
<gene>
    <name evidence="6" type="primary">Cadm2-L5</name>
    <name evidence="6" type="ORF">Hamer_G019565</name>
</gene>
<dbReference type="SUPFAM" id="SSF48726">
    <property type="entry name" value="Immunoglobulin"/>
    <property type="match status" value="2"/>
</dbReference>
<evidence type="ECO:0000313" key="6">
    <source>
        <dbReference type="EMBL" id="KAG7153501.1"/>
    </source>
</evidence>
<protein>
    <submittedName>
        <fullName evidence="6">Cell adhesion molecule 2-like 5</fullName>
    </submittedName>
</protein>
<reference evidence="6" key="1">
    <citation type="journal article" date="2021" name="Sci. Adv.">
        <title>The American lobster genome reveals insights on longevity, neural, and immune adaptations.</title>
        <authorList>
            <person name="Polinski J.M."/>
            <person name="Zimin A.V."/>
            <person name="Clark K.F."/>
            <person name="Kohn A.B."/>
            <person name="Sadowski N."/>
            <person name="Timp W."/>
            <person name="Ptitsyn A."/>
            <person name="Khanna P."/>
            <person name="Romanova D.Y."/>
            <person name="Williams P."/>
            <person name="Greenwood S.J."/>
            <person name="Moroz L.L."/>
            <person name="Walt D.R."/>
            <person name="Bodnar A.G."/>
        </authorList>
    </citation>
    <scope>NUCLEOTIDE SEQUENCE</scope>
    <source>
        <strain evidence="6">GMGI-L3</strain>
    </source>
</reference>
<keyword evidence="2" id="KW-0472">Membrane</keyword>
<evidence type="ECO:0000256" key="4">
    <source>
        <dbReference type="SAM" id="SignalP"/>
    </source>
</evidence>
<dbReference type="GO" id="GO:0016020">
    <property type="term" value="C:membrane"/>
    <property type="evidence" value="ECO:0007669"/>
    <property type="project" value="UniProtKB-SubCell"/>
</dbReference>
<dbReference type="EMBL" id="JAHLQT010046868">
    <property type="protein sequence ID" value="KAG7153501.1"/>
    <property type="molecule type" value="Genomic_DNA"/>
</dbReference>
<keyword evidence="3" id="KW-1015">Disulfide bond</keyword>
<feature type="domain" description="Ig-like" evidence="5">
    <location>
        <begin position="30"/>
        <end position="122"/>
    </location>
</feature>
<proteinExistence type="predicted"/>
<feature type="chain" id="PRO_5035216332" evidence="4">
    <location>
        <begin position="26"/>
        <end position="277"/>
    </location>
</feature>
<dbReference type="PROSITE" id="PS50835">
    <property type="entry name" value="IG_LIKE"/>
    <property type="match status" value="1"/>
</dbReference>
<dbReference type="InterPro" id="IPR013162">
    <property type="entry name" value="CD80_C2-set"/>
</dbReference>
<sequence>MAGSKVKSMTPIIVHLLYLTAPTLPTTIPPSEVTITNLHVPPYARLGDSVVLECYYKTPWNLYSLKWYFDDREFLRYKPEEGTSLLVLPLPGVNVDTQLSTHEKIVLKDVQLSSSGKYKCEVIGEWPTFHTADKSSYMDVLGTKYKYHIGDLVKLTCSSPRSRPPAHLTWFINGDQVPTEYLVPINSTRYPNGLVQMHLGLSFLVANQHFHTGELKLRCSAGIDSLYYKTQEHSVAGEVVFDIPVLESRGVAGVSASTRATNNVMMTIMTVIMIMTT</sequence>
<comment type="caution">
    <text evidence="6">The sequence shown here is derived from an EMBL/GenBank/DDBJ whole genome shotgun (WGS) entry which is preliminary data.</text>
</comment>
<dbReference type="PANTHER" id="PTHR21261:SF15">
    <property type="entry name" value="BEATEN PATH IIIA, ISOFORM D-RELATED"/>
    <property type="match status" value="1"/>
</dbReference>
<dbReference type="Proteomes" id="UP000747542">
    <property type="component" value="Unassembled WGS sequence"/>
</dbReference>
<keyword evidence="7" id="KW-1185">Reference proteome</keyword>
<evidence type="ECO:0000256" key="2">
    <source>
        <dbReference type="ARBA" id="ARBA00023136"/>
    </source>
</evidence>
<organism evidence="6 7">
    <name type="scientific">Homarus americanus</name>
    <name type="common">American lobster</name>
    <dbReference type="NCBI Taxonomy" id="6706"/>
    <lineage>
        <taxon>Eukaryota</taxon>
        <taxon>Metazoa</taxon>
        <taxon>Ecdysozoa</taxon>
        <taxon>Arthropoda</taxon>
        <taxon>Crustacea</taxon>
        <taxon>Multicrustacea</taxon>
        <taxon>Malacostraca</taxon>
        <taxon>Eumalacostraca</taxon>
        <taxon>Eucarida</taxon>
        <taxon>Decapoda</taxon>
        <taxon>Pleocyemata</taxon>
        <taxon>Astacidea</taxon>
        <taxon>Nephropoidea</taxon>
        <taxon>Nephropidae</taxon>
        <taxon>Homarus</taxon>
    </lineage>
</organism>
<evidence type="ECO:0000256" key="1">
    <source>
        <dbReference type="ARBA" id="ARBA00004167"/>
    </source>
</evidence>
<name>A0A8J5MJA5_HOMAM</name>
<dbReference type="Pfam" id="PF08205">
    <property type="entry name" value="C2-set_2"/>
    <property type="match status" value="1"/>
</dbReference>
<dbReference type="InterPro" id="IPR003599">
    <property type="entry name" value="Ig_sub"/>
</dbReference>
<evidence type="ECO:0000256" key="3">
    <source>
        <dbReference type="ARBA" id="ARBA00023157"/>
    </source>
</evidence>
<comment type="subcellular location">
    <subcellularLocation>
        <location evidence="1">Membrane</location>
        <topology evidence="1">Single-pass membrane protein</topology>
    </subcellularLocation>
</comment>
<dbReference type="Gene3D" id="2.60.40.10">
    <property type="entry name" value="Immunoglobulins"/>
    <property type="match status" value="2"/>
</dbReference>
<evidence type="ECO:0000313" key="7">
    <source>
        <dbReference type="Proteomes" id="UP000747542"/>
    </source>
</evidence>
<dbReference type="SMART" id="SM00409">
    <property type="entry name" value="IG"/>
    <property type="match status" value="1"/>
</dbReference>
<dbReference type="InterPro" id="IPR036179">
    <property type="entry name" value="Ig-like_dom_sf"/>
</dbReference>
<dbReference type="PANTHER" id="PTHR21261">
    <property type="entry name" value="BEAT PROTEIN"/>
    <property type="match status" value="1"/>
</dbReference>
<evidence type="ECO:0000259" key="5">
    <source>
        <dbReference type="PROSITE" id="PS50835"/>
    </source>
</evidence>
<dbReference type="InterPro" id="IPR013783">
    <property type="entry name" value="Ig-like_fold"/>
</dbReference>
<accession>A0A8J5MJA5</accession>
<dbReference type="InterPro" id="IPR007110">
    <property type="entry name" value="Ig-like_dom"/>
</dbReference>
<keyword evidence="4" id="KW-0732">Signal</keyword>